<dbReference type="GO" id="GO:0009294">
    <property type="term" value="P:DNA-mediated transformation"/>
    <property type="evidence" value="ECO:0007669"/>
    <property type="project" value="InterPro"/>
</dbReference>
<dbReference type="PANTHER" id="PTHR43022:SF1">
    <property type="entry name" value="PROTEIN SMF"/>
    <property type="match status" value="1"/>
</dbReference>
<dbReference type="EMBL" id="CP047900">
    <property type="protein sequence ID" value="QHK22665.1"/>
    <property type="molecule type" value="Genomic_DNA"/>
</dbReference>
<dbReference type="SUPFAM" id="SSF102405">
    <property type="entry name" value="MCP/YpsA-like"/>
    <property type="match status" value="1"/>
</dbReference>
<sequence length="307" mass="31948">MNDENRIARAALTRIFAPSDHVARGLVARHGAHAAYRMALGARPVAPFWDITAEELSEGLSRWAPYPREVDTHAPVADLETIERLGGGFLVPGDEHWPVGLEDLPDAPYGLWYVGNLAHGIPTPQRSIALTGSRDSTSYGAAVTGDMAHGLAQRGICVISGLGYGIDTHAHRGALAGSTGNGPATIAVAAGGLDRVYPSGNADLAAAIKGNGLIVSEQPPGTAPTRYRFLQRNRIIAALAGVTCVVEARWRSGALNTAHHAETIARHVAAVPGSVHSANSAGCHRLLKEGTAALVSDAAEVAELLAS</sequence>
<dbReference type="InterPro" id="IPR003488">
    <property type="entry name" value="DprA"/>
</dbReference>
<proteinExistence type="inferred from homology"/>
<reference evidence="3 4" key="1">
    <citation type="submission" date="2020-01" db="EMBL/GenBank/DDBJ databases">
        <title>Pseudarthrobacter psychrotolerans sp. nov., isolated from antarctic soil.</title>
        <authorList>
            <person name="Shin Y."/>
            <person name="Park W."/>
        </authorList>
    </citation>
    <scope>NUCLEOTIDE SEQUENCE [LARGE SCALE GENOMIC DNA]</scope>
    <source>
        <strain evidence="3 4">YJ56</strain>
        <plasmid evidence="3 4">unnamed2</plasmid>
    </source>
</reference>
<accession>A0A6P1NPQ2</accession>
<dbReference type="NCBIfam" id="TIGR00732">
    <property type="entry name" value="dprA"/>
    <property type="match status" value="1"/>
</dbReference>
<comment type="similarity">
    <text evidence="1">Belongs to the DprA/Smf family.</text>
</comment>
<evidence type="ECO:0000313" key="3">
    <source>
        <dbReference type="EMBL" id="QHK22665.1"/>
    </source>
</evidence>
<dbReference type="Pfam" id="PF02481">
    <property type="entry name" value="DNA_processg_A"/>
    <property type="match status" value="1"/>
</dbReference>
<keyword evidence="3" id="KW-0614">Plasmid</keyword>
<keyword evidence="4" id="KW-1185">Reference proteome</keyword>
<dbReference type="Proteomes" id="UP000464186">
    <property type="component" value="Plasmid unnamed2"/>
</dbReference>
<gene>
    <name evidence="3" type="primary">dprA</name>
    <name evidence="3" type="ORF">GU243_24220</name>
</gene>
<name>A0A6P1NPQ2_9MICC</name>
<dbReference type="KEGG" id="psey:GU243_24220"/>
<dbReference type="InterPro" id="IPR057666">
    <property type="entry name" value="DrpA_SLOG"/>
</dbReference>
<dbReference type="PANTHER" id="PTHR43022">
    <property type="entry name" value="PROTEIN SMF"/>
    <property type="match status" value="1"/>
</dbReference>
<feature type="domain" description="Smf/DprA SLOG" evidence="2">
    <location>
        <begin position="89"/>
        <end position="304"/>
    </location>
</feature>
<organism evidence="3 4">
    <name type="scientific">Pseudarthrobacter psychrotolerans</name>
    <dbReference type="NCBI Taxonomy" id="2697569"/>
    <lineage>
        <taxon>Bacteria</taxon>
        <taxon>Bacillati</taxon>
        <taxon>Actinomycetota</taxon>
        <taxon>Actinomycetes</taxon>
        <taxon>Micrococcales</taxon>
        <taxon>Micrococcaceae</taxon>
        <taxon>Pseudarthrobacter</taxon>
    </lineage>
</organism>
<protein>
    <submittedName>
        <fullName evidence="3">DNA-protecting protein DprA</fullName>
    </submittedName>
</protein>
<evidence type="ECO:0000259" key="2">
    <source>
        <dbReference type="Pfam" id="PF02481"/>
    </source>
</evidence>
<evidence type="ECO:0000256" key="1">
    <source>
        <dbReference type="ARBA" id="ARBA00006525"/>
    </source>
</evidence>
<geneLocation type="plasmid" evidence="3 4">
    <name>unnamed2</name>
</geneLocation>
<evidence type="ECO:0000313" key="4">
    <source>
        <dbReference type="Proteomes" id="UP000464186"/>
    </source>
</evidence>
<dbReference type="Gene3D" id="3.40.50.450">
    <property type="match status" value="1"/>
</dbReference>
<dbReference type="AlphaFoldDB" id="A0A6P1NPQ2"/>